<evidence type="ECO:0000313" key="7">
    <source>
        <dbReference type="EMBL" id="SDX21267.1"/>
    </source>
</evidence>
<evidence type="ECO:0000259" key="6">
    <source>
        <dbReference type="PROSITE" id="PS51935"/>
    </source>
</evidence>
<keyword evidence="2" id="KW-0645">Protease</keyword>
<protein>
    <submittedName>
        <fullName evidence="7">NlpC/P60 family protein</fullName>
    </submittedName>
</protein>
<gene>
    <name evidence="7" type="ORF">SAMN05444487_11216</name>
</gene>
<accession>A0A1H2ZVE6</accession>
<feature type="domain" description="NlpC/P60" evidence="6">
    <location>
        <begin position="33"/>
        <end position="157"/>
    </location>
</feature>
<dbReference type="PANTHER" id="PTHR47053:SF1">
    <property type="entry name" value="MUREIN DD-ENDOPEPTIDASE MEPH-RELATED"/>
    <property type="match status" value="1"/>
</dbReference>
<feature type="chain" id="PRO_5011788014" evidence="5">
    <location>
        <begin position="34"/>
        <end position="157"/>
    </location>
</feature>
<dbReference type="EMBL" id="FNNQ01000012">
    <property type="protein sequence ID" value="SDX21267.1"/>
    <property type="molecule type" value="Genomic_DNA"/>
</dbReference>
<dbReference type="AlphaFoldDB" id="A0A1H2ZVE6"/>
<dbReference type="PROSITE" id="PS51935">
    <property type="entry name" value="NLPC_P60"/>
    <property type="match status" value="1"/>
</dbReference>
<feature type="signal peptide" evidence="5">
    <location>
        <begin position="1"/>
        <end position="33"/>
    </location>
</feature>
<evidence type="ECO:0000256" key="2">
    <source>
        <dbReference type="ARBA" id="ARBA00022670"/>
    </source>
</evidence>
<dbReference type="InterPro" id="IPR038765">
    <property type="entry name" value="Papain-like_cys_pep_sf"/>
</dbReference>
<dbReference type="GO" id="GO:0006508">
    <property type="term" value="P:proteolysis"/>
    <property type="evidence" value="ECO:0007669"/>
    <property type="project" value="UniProtKB-KW"/>
</dbReference>
<dbReference type="InterPro" id="IPR000064">
    <property type="entry name" value="NLP_P60_dom"/>
</dbReference>
<evidence type="ECO:0000256" key="4">
    <source>
        <dbReference type="ARBA" id="ARBA00022807"/>
    </source>
</evidence>
<evidence type="ECO:0000256" key="3">
    <source>
        <dbReference type="ARBA" id="ARBA00022801"/>
    </source>
</evidence>
<dbReference type="Proteomes" id="UP000198534">
    <property type="component" value="Unassembled WGS sequence"/>
</dbReference>
<organism evidence="7 8">
    <name type="scientific">Marininema mesophilum</name>
    <dbReference type="NCBI Taxonomy" id="1048340"/>
    <lineage>
        <taxon>Bacteria</taxon>
        <taxon>Bacillati</taxon>
        <taxon>Bacillota</taxon>
        <taxon>Bacilli</taxon>
        <taxon>Bacillales</taxon>
        <taxon>Thermoactinomycetaceae</taxon>
        <taxon>Marininema</taxon>
    </lineage>
</organism>
<dbReference type="InterPro" id="IPR051202">
    <property type="entry name" value="Peptidase_C40"/>
</dbReference>
<name>A0A1H2ZVE6_9BACL</name>
<reference evidence="7 8" key="1">
    <citation type="submission" date="2016-10" db="EMBL/GenBank/DDBJ databases">
        <authorList>
            <person name="de Groot N.N."/>
        </authorList>
    </citation>
    <scope>NUCLEOTIDE SEQUENCE [LARGE SCALE GENOMIC DNA]</scope>
    <source>
        <strain evidence="7 8">DSM 45610</strain>
    </source>
</reference>
<proteinExistence type="inferred from homology"/>
<dbReference type="Pfam" id="PF00877">
    <property type="entry name" value="NLPC_P60"/>
    <property type="match status" value="1"/>
</dbReference>
<dbReference type="RefSeq" id="WP_177168031.1">
    <property type="nucleotide sequence ID" value="NZ_FNNQ01000012.1"/>
</dbReference>
<keyword evidence="8" id="KW-1185">Reference proteome</keyword>
<dbReference type="Gene3D" id="3.90.1720.10">
    <property type="entry name" value="endopeptidase domain like (from Nostoc punctiforme)"/>
    <property type="match status" value="1"/>
</dbReference>
<dbReference type="GO" id="GO:0008234">
    <property type="term" value="F:cysteine-type peptidase activity"/>
    <property type="evidence" value="ECO:0007669"/>
    <property type="project" value="UniProtKB-KW"/>
</dbReference>
<evidence type="ECO:0000313" key="8">
    <source>
        <dbReference type="Proteomes" id="UP000198534"/>
    </source>
</evidence>
<evidence type="ECO:0000256" key="1">
    <source>
        <dbReference type="ARBA" id="ARBA00007074"/>
    </source>
</evidence>
<dbReference type="PANTHER" id="PTHR47053">
    <property type="entry name" value="MUREIN DD-ENDOPEPTIDASE MEPH-RELATED"/>
    <property type="match status" value="1"/>
</dbReference>
<sequence length="157" mass="17098">MNLFFRPMKLVAGFVLAVSMLSASFAVHETALAAPTPSPETLAEKLVGTPYKWGGTTPKGFDASGFTQYVYKNSSYNLTLPRTISSQYTKGKSVGKSDLKSGDLVFFKQGKTSKKVTFVGVYTSKNNFVATTTKGVKVQSLSSKTWKKSFVAAKRLR</sequence>
<keyword evidence="5" id="KW-0732">Signal</keyword>
<evidence type="ECO:0000256" key="5">
    <source>
        <dbReference type="SAM" id="SignalP"/>
    </source>
</evidence>
<keyword evidence="4" id="KW-0788">Thiol protease</keyword>
<dbReference type="SUPFAM" id="SSF54001">
    <property type="entry name" value="Cysteine proteinases"/>
    <property type="match status" value="1"/>
</dbReference>
<comment type="similarity">
    <text evidence="1">Belongs to the peptidase C40 family.</text>
</comment>
<keyword evidence="3" id="KW-0378">Hydrolase</keyword>